<evidence type="ECO:0000256" key="3">
    <source>
        <dbReference type="ARBA" id="ARBA00022723"/>
    </source>
</evidence>
<dbReference type="InParanoid" id="A0A1Y2GK35"/>
<comment type="cofactor">
    <cofactor evidence="1">
        <name>Zn(2+)</name>
        <dbReference type="ChEBI" id="CHEBI:29105"/>
    </cofactor>
</comment>
<keyword evidence="7" id="KW-1185">Reference proteome</keyword>
<evidence type="ECO:0000256" key="2">
    <source>
        <dbReference type="ARBA" id="ARBA00008429"/>
    </source>
</evidence>
<reference evidence="6 7" key="1">
    <citation type="submission" date="2016-07" db="EMBL/GenBank/DDBJ databases">
        <title>Pervasive Adenine N6-methylation of Active Genes in Fungi.</title>
        <authorList>
            <consortium name="DOE Joint Genome Institute"/>
            <person name="Mondo S.J."/>
            <person name="Dannebaum R.O."/>
            <person name="Kuo R.C."/>
            <person name="Labutti K."/>
            <person name="Haridas S."/>
            <person name="Kuo A."/>
            <person name="Salamov A."/>
            <person name="Ahrendt S.R."/>
            <person name="Lipzen A."/>
            <person name="Sullivan W."/>
            <person name="Andreopoulos W.B."/>
            <person name="Clum A."/>
            <person name="Lindquist E."/>
            <person name="Daum C."/>
            <person name="Ramamoorthy G.K."/>
            <person name="Gryganskyi A."/>
            <person name="Culley D."/>
            <person name="Magnuson J.K."/>
            <person name="James T.Y."/>
            <person name="O'Malley M.A."/>
            <person name="Stajich J.E."/>
            <person name="Spatafora J.W."/>
            <person name="Visel A."/>
            <person name="Grigoriev I.V."/>
        </authorList>
    </citation>
    <scope>NUCLEOTIDE SEQUENCE [LARGE SCALE GENOMIC DNA]</scope>
    <source>
        <strain evidence="6 7">NRRL 3116</strain>
    </source>
</reference>
<dbReference type="RefSeq" id="XP_021879004.1">
    <property type="nucleotide sequence ID" value="XM_022021584.1"/>
</dbReference>
<dbReference type="Gene3D" id="2.40.30.130">
    <property type="match status" value="1"/>
</dbReference>
<dbReference type="InterPro" id="IPR051335">
    <property type="entry name" value="Alanyl-tRNA_Editing_Enzymes"/>
</dbReference>
<proteinExistence type="inferred from homology"/>
<dbReference type="InterPro" id="IPR018163">
    <property type="entry name" value="Thr/Ala-tRNA-synth_IIc_edit"/>
</dbReference>
<protein>
    <recommendedName>
        <fullName evidence="5">Threonyl/alanyl tRNA synthetase SAD domain-containing protein</fullName>
    </recommendedName>
</protein>
<evidence type="ECO:0000256" key="4">
    <source>
        <dbReference type="ARBA" id="ARBA00022833"/>
    </source>
</evidence>
<dbReference type="PANTHER" id="PTHR43462:SF1">
    <property type="entry name" value="ALANYL-TRNA EDITING PROTEIN AARSD1"/>
    <property type="match status" value="1"/>
</dbReference>
<dbReference type="GO" id="GO:0005524">
    <property type="term" value="F:ATP binding"/>
    <property type="evidence" value="ECO:0007669"/>
    <property type="project" value="InterPro"/>
</dbReference>
<comment type="similarity">
    <text evidence="2">Belongs to the class-II aminoacyl-tRNA synthetase family. Alax-L subfamily.</text>
</comment>
<dbReference type="SMART" id="SM00863">
    <property type="entry name" value="tRNA_SAD"/>
    <property type="match status" value="1"/>
</dbReference>
<comment type="caution">
    <text evidence="6">The sequence shown here is derived from an EMBL/GenBank/DDBJ whole genome shotgun (WGS) entry which is preliminary data.</text>
</comment>
<dbReference type="GO" id="GO:0004812">
    <property type="term" value="F:aminoacyl-tRNA ligase activity"/>
    <property type="evidence" value="ECO:0007669"/>
    <property type="project" value="InterPro"/>
</dbReference>
<dbReference type="EMBL" id="MCFF01000033">
    <property type="protein sequence ID" value="ORZ09734.1"/>
    <property type="molecule type" value="Genomic_DNA"/>
</dbReference>
<dbReference type="Gene3D" id="3.30.980.10">
    <property type="entry name" value="Threonyl-trna Synthetase, Chain A, domain 2"/>
    <property type="match status" value="1"/>
</dbReference>
<keyword evidence="3" id="KW-0479">Metal-binding</keyword>
<dbReference type="InterPro" id="IPR012947">
    <property type="entry name" value="tRNA_SAD"/>
</dbReference>
<evidence type="ECO:0000313" key="7">
    <source>
        <dbReference type="Proteomes" id="UP000193648"/>
    </source>
</evidence>
<dbReference type="Proteomes" id="UP000193648">
    <property type="component" value="Unassembled WGS sequence"/>
</dbReference>
<name>A0A1Y2GK35_9FUNG</name>
<sequence length="469" mass="52650">MTPESTASISISPTQVPVGLLTCQHTPYLRSFTTSVLSCSEKPNKQKLYEVQLQDTILFPEGGGQPCDYGTINEDIEVKSVQRVGTSHVHHTTAPIEKGTEARLEVDWKRRFDHMQQHSGQHLVSALFEQPEYGCNTVAWGMNATRCHVELDKTPTLEQIQEVEERLNLYIRRDYPIHITFTDERPPTLPKDYVGPNGVFRVAEIMEDLDVIAAEQNPHIVKEQEQEGAFSKTKKRNLVRLDYNPCCGTHVKSLKDLQCIKILHQEKIRGANCRLFFVVGQRALALLQETYQLTRDLAGVLSAPGGPETYVDTVVRTQKQSRDGFKLVKSLFKEIAGYLIRDWIQELNEKSPVAADVDGSSFAPAHLIKYHREDADMDFLILLASLLKDNDLIKGQRIFIFSAGEKKEGGPMLITGQNEELVKRIAAEVSKFVEVKGGGKGRWQGKSKSWKGLEAAHAAAVNMIRNETA</sequence>
<dbReference type="InterPro" id="IPR009000">
    <property type="entry name" value="Transl_B-barrel_sf"/>
</dbReference>
<dbReference type="OrthoDB" id="288942at2759"/>
<dbReference type="GO" id="GO:0043039">
    <property type="term" value="P:tRNA aminoacylation"/>
    <property type="evidence" value="ECO:0007669"/>
    <property type="project" value="InterPro"/>
</dbReference>
<gene>
    <name evidence="6" type="ORF">BCR41DRAFT_325458</name>
</gene>
<evidence type="ECO:0000313" key="6">
    <source>
        <dbReference type="EMBL" id="ORZ09734.1"/>
    </source>
</evidence>
<keyword evidence="4" id="KW-0862">Zinc</keyword>
<evidence type="ECO:0000259" key="5">
    <source>
        <dbReference type="SMART" id="SM00863"/>
    </source>
</evidence>
<dbReference type="Pfam" id="PF07973">
    <property type="entry name" value="tRNA_SAD"/>
    <property type="match status" value="1"/>
</dbReference>
<feature type="domain" description="Threonyl/alanyl tRNA synthetase SAD" evidence="5">
    <location>
        <begin position="236"/>
        <end position="276"/>
    </location>
</feature>
<dbReference type="AlphaFoldDB" id="A0A1Y2GK35"/>
<evidence type="ECO:0000256" key="1">
    <source>
        <dbReference type="ARBA" id="ARBA00001947"/>
    </source>
</evidence>
<dbReference type="STRING" id="64571.A0A1Y2GK35"/>
<dbReference type="GO" id="GO:0002196">
    <property type="term" value="F:Ser-tRNA(Ala) deacylase activity"/>
    <property type="evidence" value="ECO:0007669"/>
    <property type="project" value="TreeGrafter"/>
</dbReference>
<dbReference type="GeneID" id="33563428"/>
<dbReference type="PANTHER" id="PTHR43462">
    <property type="entry name" value="ALANYL-TRNA EDITING PROTEIN"/>
    <property type="match status" value="1"/>
</dbReference>
<dbReference type="GO" id="GO:0046872">
    <property type="term" value="F:metal ion binding"/>
    <property type="evidence" value="ECO:0007669"/>
    <property type="project" value="UniProtKB-KW"/>
</dbReference>
<accession>A0A1Y2GK35</accession>
<dbReference type="SUPFAM" id="SSF50447">
    <property type="entry name" value="Translation proteins"/>
    <property type="match status" value="1"/>
</dbReference>
<dbReference type="SUPFAM" id="SSF55186">
    <property type="entry name" value="ThrRS/AlaRS common domain"/>
    <property type="match status" value="1"/>
</dbReference>
<organism evidence="6 7">
    <name type="scientific">Lobosporangium transversale</name>
    <dbReference type="NCBI Taxonomy" id="64571"/>
    <lineage>
        <taxon>Eukaryota</taxon>
        <taxon>Fungi</taxon>
        <taxon>Fungi incertae sedis</taxon>
        <taxon>Mucoromycota</taxon>
        <taxon>Mortierellomycotina</taxon>
        <taxon>Mortierellomycetes</taxon>
        <taxon>Mortierellales</taxon>
        <taxon>Mortierellaceae</taxon>
        <taxon>Lobosporangium</taxon>
    </lineage>
</organism>